<dbReference type="Gene3D" id="2.40.240.10">
    <property type="entry name" value="Ribosomal Protein L25, Chain P"/>
    <property type="match status" value="1"/>
</dbReference>
<evidence type="ECO:0000256" key="1">
    <source>
        <dbReference type="ARBA" id="ARBA00022730"/>
    </source>
</evidence>
<dbReference type="RefSeq" id="WP_131837743.1">
    <property type="nucleotide sequence ID" value="NZ_SLWB01000001.1"/>
</dbReference>
<evidence type="ECO:0000259" key="6">
    <source>
        <dbReference type="Pfam" id="PF01386"/>
    </source>
</evidence>
<dbReference type="GO" id="GO:0022625">
    <property type="term" value="C:cytosolic large ribosomal subunit"/>
    <property type="evidence" value="ECO:0007669"/>
    <property type="project" value="TreeGrafter"/>
</dbReference>
<keyword evidence="1 5" id="KW-0699">rRNA-binding</keyword>
<accession>A0A4R2EYF4</accession>
<dbReference type="SUPFAM" id="SSF50715">
    <property type="entry name" value="Ribosomal protein L25-like"/>
    <property type="match status" value="1"/>
</dbReference>
<proteinExistence type="inferred from homology"/>
<keyword evidence="4 5" id="KW-0687">Ribonucleoprotein</keyword>
<name>A0A4R2EYF4_9BACT</name>
<keyword evidence="3 5" id="KW-0689">Ribosomal protein</keyword>
<feature type="domain" description="Large ribosomal subunit protein bL25 L25" evidence="6">
    <location>
        <begin position="6"/>
        <end position="90"/>
    </location>
</feature>
<evidence type="ECO:0000256" key="3">
    <source>
        <dbReference type="ARBA" id="ARBA00022980"/>
    </source>
</evidence>
<reference evidence="8 9" key="1">
    <citation type="submission" date="2019-03" db="EMBL/GenBank/DDBJ databases">
        <title>Genomic Encyclopedia of Archaeal and Bacterial Type Strains, Phase II (KMG-II): from individual species to whole genera.</title>
        <authorList>
            <person name="Goeker M."/>
        </authorList>
    </citation>
    <scope>NUCLEOTIDE SEQUENCE [LARGE SCALE GENOMIC DNA]</scope>
    <source>
        <strain evidence="8 9">RL-C</strain>
    </source>
</reference>
<gene>
    <name evidence="5" type="primary">rplY</name>
    <name evidence="5" type="synonym">ctc</name>
    <name evidence="8" type="ORF">CLV25_101175</name>
</gene>
<protein>
    <recommendedName>
        <fullName evidence="5">Large ribosomal subunit protein bL25</fullName>
    </recommendedName>
    <alternativeName>
        <fullName evidence="5">General stress protein CTC</fullName>
    </alternativeName>
</protein>
<dbReference type="OrthoDB" id="9786489at2"/>
<dbReference type="InterPro" id="IPR020057">
    <property type="entry name" value="Ribosomal_bL25_b-dom"/>
</dbReference>
<dbReference type="PANTHER" id="PTHR33284:SF1">
    <property type="entry name" value="RIBOSOMAL PROTEIN L25_GLN-TRNA SYNTHETASE, ANTI-CODON-BINDING DOMAIN-CONTAINING PROTEIN"/>
    <property type="match status" value="1"/>
</dbReference>
<evidence type="ECO:0000256" key="2">
    <source>
        <dbReference type="ARBA" id="ARBA00022884"/>
    </source>
</evidence>
<keyword evidence="9" id="KW-1185">Reference proteome</keyword>
<dbReference type="AlphaFoldDB" id="A0A4R2EYF4"/>
<evidence type="ECO:0000259" key="7">
    <source>
        <dbReference type="Pfam" id="PF14693"/>
    </source>
</evidence>
<dbReference type="GO" id="GO:0003735">
    <property type="term" value="F:structural constituent of ribosome"/>
    <property type="evidence" value="ECO:0007669"/>
    <property type="project" value="InterPro"/>
</dbReference>
<dbReference type="InterPro" id="IPR011035">
    <property type="entry name" value="Ribosomal_bL25/Gln-tRNA_synth"/>
</dbReference>
<comment type="function">
    <text evidence="5">This is one of the proteins that binds to the 5S RNA in the ribosome where it forms part of the central protuberance.</text>
</comment>
<comment type="similarity">
    <text evidence="5">Belongs to the bacterial ribosomal protein bL25 family. CTC subfamily.</text>
</comment>
<feature type="domain" description="Large ribosomal subunit protein bL25 beta" evidence="7">
    <location>
        <begin position="99"/>
        <end position="179"/>
    </location>
</feature>
<evidence type="ECO:0000313" key="9">
    <source>
        <dbReference type="Proteomes" id="UP000294830"/>
    </source>
</evidence>
<dbReference type="NCBIfam" id="NF004132">
    <property type="entry name" value="PRK05618.2-2"/>
    <property type="match status" value="1"/>
</dbReference>
<dbReference type="NCBIfam" id="TIGR00731">
    <property type="entry name" value="bL25_bact_ctc"/>
    <property type="match status" value="1"/>
</dbReference>
<evidence type="ECO:0000256" key="5">
    <source>
        <dbReference type="HAMAP-Rule" id="MF_01334"/>
    </source>
</evidence>
<dbReference type="InterPro" id="IPR001021">
    <property type="entry name" value="Ribosomal_bL25_long"/>
</dbReference>
<comment type="caution">
    <text evidence="8">The sequence shown here is derived from an EMBL/GenBank/DDBJ whole genome shotgun (WGS) entry which is preliminary data.</text>
</comment>
<dbReference type="InterPro" id="IPR029751">
    <property type="entry name" value="Ribosomal_L25_dom"/>
</dbReference>
<dbReference type="CDD" id="cd00495">
    <property type="entry name" value="Ribosomal_L25_TL5_CTC"/>
    <property type="match status" value="1"/>
</dbReference>
<dbReference type="InterPro" id="IPR020930">
    <property type="entry name" value="Ribosomal_uL5_bac-type"/>
</dbReference>
<dbReference type="HAMAP" id="MF_01334">
    <property type="entry name" value="Ribosomal_bL25_CTC"/>
    <property type="match status" value="1"/>
</dbReference>
<comment type="subunit">
    <text evidence="5">Part of the 50S ribosomal subunit; part of the 5S rRNA/L5/L18/L25 subcomplex. Contacts the 5S rRNA. Binds to the 5S rRNA independently of L5 and L18.</text>
</comment>
<dbReference type="GO" id="GO:0008097">
    <property type="term" value="F:5S rRNA binding"/>
    <property type="evidence" value="ECO:0007669"/>
    <property type="project" value="InterPro"/>
</dbReference>
<dbReference type="PANTHER" id="PTHR33284">
    <property type="entry name" value="RIBOSOMAL PROTEIN L25/GLN-TRNA SYNTHETASE, ANTI-CODON-BINDING DOMAIN-CONTAINING PROTEIN"/>
    <property type="match status" value="1"/>
</dbReference>
<dbReference type="GO" id="GO:0006412">
    <property type="term" value="P:translation"/>
    <property type="evidence" value="ECO:0007669"/>
    <property type="project" value="UniProtKB-UniRule"/>
</dbReference>
<dbReference type="InterPro" id="IPR020056">
    <property type="entry name" value="Rbsml_bL25/Gln-tRNA_synth_N"/>
</dbReference>
<dbReference type="Pfam" id="PF14693">
    <property type="entry name" value="Ribosomal_TL5_C"/>
    <property type="match status" value="1"/>
</dbReference>
<keyword evidence="2 5" id="KW-0694">RNA-binding</keyword>
<dbReference type="EMBL" id="SLWB01000001">
    <property type="protein sequence ID" value="TCN72957.1"/>
    <property type="molecule type" value="Genomic_DNA"/>
</dbReference>
<sequence>MQNIELKGALRSDLGKKGAKDIRRSELTPCNLYGNGGNVNFTVVEKDLKDILYTPNAYIIDLNIDGKSEKAVIREVQFHPVTDEVLHIDFYRVTEDKPVVIEVPVKLNGSSDGVKQGGKLQLSSRKLKVSALIKDLPDTLDIDITTLGLGKTIMVGELEFPNVTILNPKSTVVCAVKMTRAARGAAAAAALAAQQAGKKKK</sequence>
<dbReference type="Gene3D" id="2.170.120.20">
    <property type="entry name" value="Ribosomal protein L25, beta domain"/>
    <property type="match status" value="1"/>
</dbReference>
<dbReference type="InterPro" id="IPR037121">
    <property type="entry name" value="Ribosomal_bL25_C"/>
</dbReference>
<evidence type="ECO:0000313" key="8">
    <source>
        <dbReference type="EMBL" id="TCN72957.1"/>
    </source>
</evidence>
<dbReference type="Pfam" id="PF01386">
    <property type="entry name" value="Ribosomal_L25p"/>
    <property type="match status" value="1"/>
</dbReference>
<dbReference type="Proteomes" id="UP000294830">
    <property type="component" value="Unassembled WGS sequence"/>
</dbReference>
<organism evidence="8 9">
    <name type="scientific">Acetobacteroides hydrogenigenes</name>
    <dbReference type="NCBI Taxonomy" id="979970"/>
    <lineage>
        <taxon>Bacteria</taxon>
        <taxon>Pseudomonadati</taxon>
        <taxon>Bacteroidota</taxon>
        <taxon>Bacteroidia</taxon>
        <taxon>Bacteroidales</taxon>
        <taxon>Rikenellaceae</taxon>
        <taxon>Acetobacteroides</taxon>
    </lineage>
</organism>
<evidence type="ECO:0000256" key="4">
    <source>
        <dbReference type="ARBA" id="ARBA00023274"/>
    </source>
</evidence>